<keyword evidence="1" id="KW-1133">Transmembrane helix</keyword>
<dbReference type="Pfam" id="PF11911">
    <property type="entry name" value="DUF3429"/>
    <property type="match status" value="1"/>
</dbReference>
<feature type="transmembrane region" description="Helical" evidence="1">
    <location>
        <begin position="12"/>
        <end position="35"/>
    </location>
</feature>
<dbReference type="Proteomes" id="UP000033203">
    <property type="component" value="Unassembled WGS sequence"/>
</dbReference>
<evidence type="ECO:0000313" key="3">
    <source>
        <dbReference type="Proteomes" id="UP000033203"/>
    </source>
</evidence>
<name>A0A0D1M7J9_9SPHN</name>
<feature type="transmembrane region" description="Helical" evidence="1">
    <location>
        <begin position="41"/>
        <end position="61"/>
    </location>
</feature>
<evidence type="ECO:0008006" key="4">
    <source>
        <dbReference type="Google" id="ProtNLM"/>
    </source>
</evidence>
<dbReference type="EMBL" id="JXTP01000035">
    <property type="protein sequence ID" value="KIU28110.1"/>
    <property type="molecule type" value="Genomic_DNA"/>
</dbReference>
<proteinExistence type="predicted"/>
<evidence type="ECO:0000256" key="1">
    <source>
        <dbReference type="SAM" id="Phobius"/>
    </source>
</evidence>
<feature type="transmembrane region" description="Helical" evidence="1">
    <location>
        <begin position="133"/>
        <end position="152"/>
    </location>
</feature>
<comment type="caution">
    <text evidence="2">The sequence shown here is derived from an EMBL/GenBank/DDBJ whole genome shotgun (WGS) entry which is preliminary data.</text>
</comment>
<dbReference type="AlphaFoldDB" id="A0A0D1M7J9"/>
<accession>A0A0D1M7J9</accession>
<protein>
    <recommendedName>
        <fullName evidence="4">DUF3429 domain-containing protein</fullName>
    </recommendedName>
</protein>
<evidence type="ECO:0000313" key="2">
    <source>
        <dbReference type="EMBL" id="KIU28110.1"/>
    </source>
</evidence>
<reference evidence="2 3" key="1">
    <citation type="submission" date="2015-01" db="EMBL/GenBank/DDBJ databases">
        <title>Genome of Sphingomonas taxi strain 30a.</title>
        <authorList>
            <person name="Eevers N."/>
            <person name="Van Hamme J."/>
            <person name="Bottos E."/>
            <person name="Weyens N."/>
            <person name="Vangronsveld J."/>
        </authorList>
    </citation>
    <scope>NUCLEOTIDE SEQUENCE [LARGE SCALE GENOMIC DNA]</scope>
    <source>
        <strain evidence="2 3">30a</strain>
    </source>
</reference>
<gene>
    <name evidence="2" type="ORF">SR41_08780</name>
</gene>
<feature type="transmembrane region" description="Helical" evidence="1">
    <location>
        <begin position="82"/>
        <end position="113"/>
    </location>
</feature>
<organism evidence="2 3">
    <name type="scientific">Sphingomonas melonis</name>
    <dbReference type="NCBI Taxonomy" id="152682"/>
    <lineage>
        <taxon>Bacteria</taxon>
        <taxon>Pseudomonadati</taxon>
        <taxon>Pseudomonadota</taxon>
        <taxon>Alphaproteobacteria</taxon>
        <taxon>Sphingomonadales</taxon>
        <taxon>Sphingomonadaceae</taxon>
        <taxon>Sphingomonas</taxon>
    </lineage>
</organism>
<keyword evidence="1" id="KW-0812">Transmembrane</keyword>
<dbReference type="InterPro" id="IPR021836">
    <property type="entry name" value="DUF3429"/>
</dbReference>
<dbReference type="PATRIC" id="fig|1549858.7.peg.1615"/>
<sequence length="153" mass="15820">MNHDATRTDIPADGAILGYGPMLPLVAAGIGAWLLPPPWPFWATHLGIIWGALILAFIAGVRRGFGFGNPGASKPVEIATCIAYFTLAGLALVVEQASTALLLLLIGYVAAGFLDRRAAIAGNAPAYFAALRLRQLLIGAAGIAALFARAVIA</sequence>
<keyword evidence="1" id="KW-0472">Membrane</keyword>